<dbReference type="AlphaFoldDB" id="A0A485MZ77"/>
<dbReference type="EMBL" id="CAAGRJ010005353">
    <property type="protein sequence ID" value="VFV23272.1"/>
    <property type="molecule type" value="Genomic_DNA"/>
</dbReference>
<accession>A0A485MZ77</accession>
<protein>
    <submittedName>
        <fullName evidence="2">Transcription elongation factor a</fullName>
    </submittedName>
</protein>
<gene>
    <name evidence="2" type="ORF">LYPA_23C002724</name>
</gene>
<evidence type="ECO:0000313" key="3">
    <source>
        <dbReference type="Proteomes" id="UP000386466"/>
    </source>
</evidence>
<keyword evidence="2" id="KW-0648">Protein biosynthesis</keyword>
<dbReference type="PROSITE" id="PS51321">
    <property type="entry name" value="TFIIS_CENTRAL"/>
    <property type="match status" value="1"/>
</dbReference>
<dbReference type="InterPro" id="IPR003618">
    <property type="entry name" value="TFIIS_cen_dom"/>
</dbReference>
<reference evidence="2 3" key="1">
    <citation type="submission" date="2019-01" db="EMBL/GenBank/DDBJ databases">
        <authorList>
            <person name="Alioto T."/>
            <person name="Alioto T."/>
        </authorList>
    </citation>
    <scope>NUCLEOTIDE SEQUENCE [LARGE SCALE GENOMIC DNA]</scope>
</reference>
<feature type="domain" description="TFIIS central" evidence="1">
    <location>
        <begin position="42"/>
        <end position="79"/>
    </location>
</feature>
<keyword evidence="3" id="KW-1185">Reference proteome</keyword>
<organism evidence="2 3">
    <name type="scientific">Lynx pardinus</name>
    <name type="common">Iberian lynx</name>
    <name type="synonym">Felis pardina</name>
    <dbReference type="NCBI Taxonomy" id="191816"/>
    <lineage>
        <taxon>Eukaryota</taxon>
        <taxon>Metazoa</taxon>
        <taxon>Chordata</taxon>
        <taxon>Craniata</taxon>
        <taxon>Vertebrata</taxon>
        <taxon>Euteleostomi</taxon>
        <taxon>Mammalia</taxon>
        <taxon>Eutheria</taxon>
        <taxon>Laurasiatheria</taxon>
        <taxon>Carnivora</taxon>
        <taxon>Feliformia</taxon>
        <taxon>Felidae</taxon>
        <taxon>Felinae</taxon>
        <taxon>Lynx</taxon>
    </lineage>
</organism>
<sequence>MERSNSSKSKAETPKTPSSTSILTFAPSIYLLAPYYPIRYSVQDRCVEMPSAALKADDNCKDYGANCDKKSSEIEDHIY</sequence>
<dbReference type="Proteomes" id="UP000386466">
    <property type="component" value="Unassembled WGS sequence"/>
</dbReference>
<evidence type="ECO:0000259" key="1">
    <source>
        <dbReference type="PROSITE" id="PS51321"/>
    </source>
</evidence>
<proteinExistence type="predicted"/>
<name>A0A485MZ77_LYNPA</name>
<dbReference type="GO" id="GO:0003746">
    <property type="term" value="F:translation elongation factor activity"/>
    <property type="evidence" value="ECO:0007669"/>
    <property type="project" value="UniProtKB-KW"/>
</dbReference>
<keyword evidence="2" id="KW-0251">Elongation factor</keyword>
<dbReference type="GO" id="GO:0006351">
    <property type="term" value="P:DNA-templated transcription"/>
    <property type="evidence" value="ECO:0007669"/>
    <property type="project" value="InterPro"/>
</dbReference>
<evidence type="ECO:0000313" key="2">
    <source>
        <dbReference type="EMBL" id="VFV23272.1"/>
    </source>
</evidence>